<feature type="transmembrane region" description="Helical" evidence="1">
    <location>
        <begin position="210"/>
        <end position="228"/>
    </location>
</feature>
<feature type="transmembrane region" description="Helical" evidence="1">
    <location>
        <begin position="414"/>
        <end position="434"/>
    </location>
</feature>
<proteinExistence type="predicted"/>
<feature type="transmembrane region" description="Helical" evidence="1">
    <location>
        <begin position="446"/>
        <end position="468"/>
    </location>
</feature>
<feature type="transmembrane region" description="Helical" evidence="1">
    <location>
        <begin position="171"/>
        <end position="190"/>
    </location>
</feature>
<evidence type="ECO:0000313" key="3">
    <source>
        <dbReference type="Proteomes" id="UP000243579"/>
    </source>
</evidence>
<dbReference type="OrthoDB" id="73085at2759"/>
<keyword evidence="1" id="KW-0812">Transmembrane</keyword>
<evidence type="ECO:0000256" key="1">
    <source>
        <dbReference type="SAM" id="Phobius"/>
    </source>
</evidence>
<feature type="transmembrane region" description="Helical" evidence="1">
    <location>
        <begin position="307"/>
        <end position="325"/>
    </location>
</feature>
<feature type="transmembrane region" description="Helical" evidence="1">
    <location>
        <begin position="350"/>
        <end position="373"/>
    </location>
</feature>
<accession>A0A1V9YLC2</accession>
<organism evidence="2 3">
    <name type="scientific">Achlya hypogyna</name>
    <name type="common">Oomycete</name>
    <name type="synonym">Protoachlya hypogyna</name>
    <dbReference type="NCBI Taxonomy" id="1202772"/>
    <lineage>
        <taxon>Eukaryota</taxon>
        <taxon>Sar</taxon>
        <taxon>Stramenopiles</taxon>
        <taxon>Oomycota</taxon>
        <taxon>Saprolegniomycetes</taxon>
        <taxon>Saprolegniales</taxon>
        <taxon>Achlyaceae</taxon>
        <taxon>Achlya</taxon>
    </lineage>
</organism>
<feature type="transmembrane region" description="Helical" evidence="1">
    <location>
        <begin position="385"/>
        <end position="402"/>
    </location>
</feature>
<dbReference type="EMBL" id="JNBR01001504">
    <property type="protein sequence ID" value="OQR86476.1"/>
    <property type="molecule type" value="Genomic_DNA"/>
</dbReference>
<name>A0A1V9YLC2_ACHHY</name>
<dbReference type="AlphaFoldDB" id="A0A1V9YLC2"/>
<dbReference type="InterPro" id="IPR011701">
    <property type="entry name" value="MFS"/>
</dbReference>
<reference evidence="2 3" key="1">
    <citation type="journal article" date="2014" name="Genome Biol. Evol.">
        <title>The secreted proteins of Achlya hypogyna and Thraustotheca clavata identify the ancestral oomycete secretome and reveal gene acquisitions by horizontal gene transfer.</title>
        <authorList>
            <person name="Misner I."/>
            <person name="Blouin N."/>
            <person name="Leonard G."/>
            <person name="Richards T.A."/>
            <person name="Lane C.E."/>
        </authorList>
    </citation>
    <scope>NUCLEOTIDE SEQUENCE [LARGE SCALE GENOMIC DNA]</scope>
    <source>
        <strain evidence="2 3">ATCC 48635</strain>
    </source>
</reference>
<dbReference type="InterPro" id="IPR050327">
    <property type="entry name" value="Proton-linked_MCT"/>
</dbReference>
<dbReference type="GO" id="GO:0022857">
    <property type="term" value="F:transmembrane transporter activity"/>
    <property type="evidence" value="ECO:0007669"/>
    <property type="project" value="InterPro"/>
</dbReference>
<feature type="transmembrane region" description="Helical" evidence="1">
    <location>
        <begin position="49"/>
        <end position="67"/>
    </location>
</feature>
<evidence type="ECO:0000313" key="2">
    <source>
        <dbReference type="EMBL" id="OQR86476.1"/>
    </source>
</evidence>
<keyword evidence="1" id="KW-0472">Membrane</keyword>
<dbReference type="Proteomes" id="UP000243579">
    <property type="component" value="Unassembled WGS sequence"/>
</dbReference>
<feature type="transmembrane region" description="Helical" evidence="1">
    <location>
        <begin position="87"/>
        <end position="104"/>
    </location>
</feature>
<keyword evidence="3" id="KW-1185">Reference proteome</keyword>
<dbReference type="PANTHER" id="PTHR11360">
    <property type="entry name" value="MONOCARBOXYLATE TRANSPORTER"/>
    <property type="match status" value="1"/>
</dbReference>
<gene>
    <name evidence="2" type="ORF">ACHHYP_10528</name>
</gene>
<dbReference type="InterPro" id="IPR036259">
    <property type="entry name" value="MFS_trans_sf"/>
</dbReference>
<sequence>MLLWLRRYWRIVVPPKTNEEIDAERWLLVCPLPGDRFGTCQCRPFYRHFILLAAVLAQFVCGVLFAMTAVSKPFELHLFGNSEPHTSLSVLGGVCVALAAAFVGPASERNGPRWSMAVGSAFVGAGLLLIQVAIWSAASSPLYFGAIGLSLGFGYIMVCSVATVQKWYPDLRGSAMGVCMFGFGTGQIAWNEAYLKIESHLDDTAAKNTLLFVLLLCIPVLGYCILAMRTPPATFRVNGHDMHGIPSDAVMSSDRIQGDYLNFGMTLVNYTAVTKPRSDAAAPGTERAYYEHVRGLTLVQCIFSTDFVCLTLAFAANTTIALLYVEVATPSQESLLTSWYGVSSSDANDFILHADIVGLAARVLCPVVSDVFLKVLYLNPAYARKLVFFLLLLIPTIVLPLLRPHLDDYAAFRAVIYVVKVCSGGGFALIGCFLTDLYGVYNMGTMYGLILTSWSIGMLIVSVVFSGLKEDFVVQMQLMWILSLVGLVCICFVRTDDMDRFFDGYQFSVCGRIVVQVPYSREVRRSTASAGPRSTTTPVGGIEDTMRSRQDDAFFIVSSDSETSYVV</sequence>
<comment type="caution">
    <text evidence="2">The sequence shown here is derived from an EMBL/GenBank/DDBJ whole genome shotgun (WGS) entry which is preliminary data.</text>
</comment>
<dbReference type="PANTHER" id="PTHR11360:SF317">
    <property type="entry name" value="MAJOR FACILITATOR SUPERFAMILY (MFS) PROFILE DOMAIN-CONTAINING PROTEIN-RELATED"/>
    <property type="match status" value="1"/>
</dbReference>
<feature type="transmembrane region" description="Helical" evidence="1">
    <location>
        <begin position="116"/>
        <end position="136"/>
    </location>
</feature>
<dbReference type="Gene3D" id="1.20.1250.20">
    <property type="entry name" value="MFS general substrate transporter like domains"/>
    <property type="match status" value="2"/>
</dbReference>
<feature type="transmembrane region" description="Helical" evidence="1">
    <location>
        <begin position="142"/>
        <end position="164"/>
    </location>
</feature>
<dbReference type="Pfam" id="PF07690">
    <property type="entry name" value="MFS_1"/>
    <property type="match status" value="1"/>
</dbReference>
<keyword evidence="1" id="KW-1133">Transmembrane helix</keyword>
<protein>
    <submittedName>
        <fullName evidence="2">Major Facilitator Superfamily (MFS)</fullName>
    </submittedName>
</protein>
<feature type="transmembrane region" description="Helical" evidence="1">
    <location>
        <begin position="474"/>
        <end position="493"/>
    </location>
</feature>
<dbReference type="SUPFAM" id="SSF103473">
    <property type="entry name" value="MFS general substrate transporter"/>
    <property type="match status" value="1"/>
</dbReference>